<accession>A0A8J6EFU4</accession>
<organism evidence="5 6">
    <name type="scientific">Eleutherodactylus coqui</name>
    <name type="common">Puerto Rican coqui</name>
    <dbReference type="NCBI Taxonomy" id="57060"/>
    <lineage>
        <taxon>Eukaryota</taxon>
        <taxon>Metazoa</taxon>
        <taxon>Chordata</taxon>
        <taxon>Craniata</taxon>
        <taxon>Vertebrata</taxon>
        <taxon>Euteleostomi</taxon>
        <taxon>Amphibia</taxon>
        <taxon>Batrachia</taxon>
        <taxon>Anura</taxon>
        <taxon>Neobatrachia</taxon>
        <taxon>Hyloidea</taxon>
        <taxon>Eleutherodactylidae</taxon>
        <taxon>Eleutherodactylinae</taxon>
        <taxon>Eleutherodactylus</taxon>
        <taxon>Eleutherodactylus</taxon>
    </lineage>
</organism>
<dbReference type="SUPFAM" id="SSF48726">
    <property type="entry name" value="Immunoglobulin"/>
    <property type="match status" value="4"/>
</dbReference>
<feature type="signal peptide" evidence="3">
    <location>
        <begin position="1"/>
        <end position="33"/>
    </location>
</feature>
<dbReference type="Pfam" id="PF07686">
    <property type="entry name" value="V-set"/>
    <property type="match status" value="1"/>
</dbReference>
<feature type="transmembrane region" description="Helical" evidence="2">
    <location>
        <begin position="344"/>
        <end position="365"/>
    </location>
</feature>
<dbReference type="InterPro" id="IPR007110">
    <property type="entry name" value="Ig-like_dom"/>
</dbReference>
<dbReference type="EMBL" id="WNTK01000902">
    <property type="protein sequence ID" value="KAG9468387.1"/>
    <property type="molecule type" value="Genomic_DNA"/>
</dbReference>
<dbReference type="InterPro" id="IPR003599">
    <property type="entry name" value="Ig_sub"/>
</dbReference>
<protein>
    <recommendedName>
        <fullName evidence="4">Ig-like domain-containing protein</fullName>
    </recommendedName>
</protein>
<feature type="domain" description="Ig-like" evidence="4">
    <location>
        <begin position="47"/>
        <end position="138"/>
    </location>
</feature>
<dbReference type="SMART" id="SM00409">
    <property type="entry name" value="IG"/>
    <property type="match status" value="2"/>
</dbReference>
<feature type="chain" id="PRO_5035288889" description="Ig-like domain-containing protein" evidence="3">
    <location>
        <begin position="34"/>
        <end position="621"/>
    </location>
</feature>
<evidence type="ECO:0000256" key="1">
    <source>
        <dbReference type="ARBA" id="ARBA00023319"/>
    </source>
</evidence>
<dbReference type="SMART" id="SM00406">
    <property type="entry name" value="IGv"/>
    <property type="match status" value="1"/>
</dbReference>
<keyword evidence="6" id="KW-1185">Reference proteome</keyword>
<evidence type="ECO:0000256" key="2">
    <source>
        <dbReference type="SAM" id="Phobius"/>
    </source>
</evidence>
<keyword evidence="1" id="KW-0393">Immunoglobulin domain</keyword>
<feature type="domain" description="Ig-like" evidence="4">
    <location>
        <begin position="143"/>
        <end position="224"/>
    </location>
</feature>
<dbReference type="Pfam" id="PF07654">
    <property type="entry name" value="C1-set"/>
    <property type="match status" value="3"/>
</dbReference>
<dbReference type="InterPro" id="IPR013783">
    <property type="entry name" value="Ig-like_fold"/>
</dbReference>
<evidence type="ECO:0000313" key="5">
    <source>
        <dbReference type="EMBL" id="KAG9468387.1"/>
    </source>
</evidence>
<dbReference type="InterPro" id="IPR003597">
    <property type="entry name" value="Ig_C1-set"/>
</dbReference>
<name>A0A8J6EFU4_ELECQ</name>
<proteinExistence type="predicted"/>
<dbReference type="PANTHER" id="PTHR23411">
    <property type="entry name" value="TAPASIN"/>
    <property type="match status" value="1"/>
</dbReference>
<keyword evidence="2" id="KW-0812">Transmembrane</keyword>
<dbReference type="OrthoDB" id="10043043at2759"/>
<dbReference type="FunFam" id="2.60.40.10:FF:001774">
    <property type="entry name" value="Uncharacterized LOC100216153"/>
    <property type="match status" value="1"/>
</dbReference>
<feature type="domain" description="Ig-like" evidence="4">
    <location>
        <begin position="482"/>
        <end position="591"/>
    </location>
</feature>
<keyword evidence="2" id="KW-1133">Transmembrane helix</keyword>
<feature type="domain" description="Ig-like" evidence="4">
    <location>
        <begin position="243"/>
        <end position="335"/>
    </location>
</feature>
<evidence type="ECO:0000256" key="3">
    <source>
        <dbReference type="SAM" id="SignalP"/>
    </source>
</evidence>
<dbReference type="InterPro" id="IPR013106">
    <property type="entry name" value="Ig_V-set"/>
</dbReference>
<evidence type="ECO:0000313" key="6">
    <source>
        <dbReference type="Proteomes" id="UP000770717"/>
    </source>
</evidence>
<dbReference type="PROSITE" id="PS50835">
    <property type="entry name" value="IG_LIKE"/>
    <property type="match status" value="4"/>
</dbReference>
<keyword evidence="2" id="KW-0472">Membrane</keyword>
<reference evidence="5" key="1">
    <citation type="thesis" date="2020" institute="ProQuest LLC" country="789 East Eisenhower Parkway, Ann Arbor, MI, USA">
        <title>Comparative Genomics and Chromosome Evolution.</title>
        <authorList>
            <person name="Mudd A.B."/>
        </authorList>
    </citation>
    <scope>NUCLEOTIDE SEQUENCE</scope>
    <source>
        <strain evidence="5">HN-11 Male</strain>
        <tissue evidence="5">Kidney and liver</tissue>
    </source>
</reference>
<sequence>MVVIEDVLQIHEGPGMGRVRTLLLLYLCHTCRALEITVPPSRVGIVGTDAVLPCTFKVDNYPISRQFLAIFWHFEENVIARYDSKTQWSTSRFTIDEQAVMQGNASLTIHNVTVTDKGKYKCMVIYSPNTQEKEIQLNILAVPVVRIQKKAVQRDVTNILQCSITNFFPNDMKVIWLKNGLVLSGSGTQDDKRNADKTFTRNSTINVIFLKEDGNPEITCQVENEYLQHPIHDSYIVQYGAAPKVNIKASRTPDGNDQIYMCEATNYFPEAMTMHWMLDGKRIDSPRQSNNEYFNKEICYRIHLDGNNLPSQISCEVQHETLYSPLMATQEVKVEHECKRSCHFGLFGVLLGLLVAVSLALWYFMKRVFQPFQVSHIHRMPTADNRVTMFCMASKWPKEMQVTWKILGKDGQNLMSDPTQARDEEEVLIKGSDYIVETDRSHSDKLHHAISTLSFTPVISKHKDMEVFCTFHCDRRNSEWRPVMGEIEKSAFKDGKEAKLLCRISGYFPNAVDMKWLRREAESQEWFDVSTSDKYKIPVMEATQQEDKTFTYTACLYLTVSAATDSGAELTCWVRHPSLKTPLERSSGELVVIGENEQLLNSSMYMFRIHSVYQVVMATYS</sequence>
<comment type="caution">
    <text evidence="5">The sequence shown here is derived from an EMBL/GenBank/DDBJ whole genome shotgun (WGS) entry which is preliminary data.</text>
</comment>
<evidence type="ECO:0000259" key="4">
    <source>
        <dbReference type="PROSITE" id="PS50835"/>
    </source>
</evidence>
<dbReference type="AlphaFoldDB" id="A0A8J6EFU4"/>
<keyword evidence="3" id="KW-0732">Signal</keyword>
<gene>
    <name evidence="5" type="ORF">GDO78_022850</name>
</gene>
<dbReference type="SMART" id="SM00407">
    <property type="entry name" value="IGc1"/>
    <property type="match status" value="2"/>
</dbReference>
<dbReference type="InterPro" id="IPR036179">
    <property type="entry name" value="Ig-like_dom_sf"/>
</dbReference>
<dbReference type="Proteomes" id="UP000770717">
    <property type="component" value="Unassembled WGS sequence"/>
</dbReference>
<dbReference type="Gene3D" id="2.60.40.10">
    <property type="entry name" value="Immunoglobulins"/>
    <property type="match status" value="5"/>
</dbReference>
<dbReference type="InterPro" id="IPR050380">
    <property type="entry name" value="Immune_Resp_Modulators"/>
</dbReference>